<dbReference type="AlphaFoldDB" id="A0A136Q834"/>
<comment type="caution">
    <text evidence="2">The sequence shown here is derived from an EMBL/GenBank/DDBJ whole genome shotgun (WGS) entry which is preliminary data.</text>
</comment>
<keyword evidence="1" id="KW-0472">Membrane</keyword>
<dbReference type="RefSeq" id="WP_066523006.1">
    <property type="nucleotide sequence ID" value="NZ_CABMOF010000012.1"/>
</dbReference>
<evidence type="ECO:0000256" key="1">
    <source>
        <dbReference type="SAM" id="Phobius"/>
    </source>
</evidence>
<dbReference type="EMBL" id="LSZW01000026">
    <property type="protein sequence ID" value="KXK66843.1"/>
    <property type="molecule type" value="Genomic_DNA"/>
</dbReference>
<feature type="transmembrane region" description="Helical" evidence="1">
    <location>
        <begin position="132"/>
        <end position="152"/>
    </location>
</feature>
<dbReference type="Proteomes" id="UP000070366">
    <property type="component" value="Unassembled WGS sequence"/>
</dbReference>
<evidence type="ECO:0000313" key="2">
    <source>
        <dbReference type="EMBL" id="KXK66843.1"/>
    </source>
</evidence>
<keyword evidence="3" id="KW-1185">Reference proteome</keyword>
<feature type="transmembrane region" description="Helical" evidence="1">
    <location>
        <begin position="108"/>
        <end position="126"/>
    </location>
</feature>
<protein>
    <submittedName>
        <fullName evidence="2">Uncharacterized protein</fullName>
    </submittedName>
</protein>
<proteinExistence type="predicted"/>
<name>A0A136Q834_9FIRM</name>
<dbReference type="KEGG" id="cmiu:B1H56_14265"/>
<dbReference type="STRING" id="626937.HMPREF3293_00297"/>
<keyword evidence="1" id="KW-1133">Transmembrane helix</keyword>
<organism evidence="2 3">
    <name type="scientific">Christensenella minuta</name>
    <dbReference type="NCBI Taxonomy" id="626937"/>
    <lineage>
        <taxon>Bacteria</taxon>
        <taxon>Bacillati</taxon>
        <taxon>Bacillota</taxon>
        <taxon>Clostridia</taxon>
        <taxon>Christensenellales</taxon>
        <taxon>Christensenellaceae</taxon>
        <taxon>Christensenella</taxon>
    </lineage>
</organism>
<accession>A0A136Q834</accession>
<evidence type="ECO:0000313" key="3">
    <source>
        <dbReference type="Proteomes" id="UP000070366"/>
    </source>
</evidence>
<feature type="transmembrane region" description="Helical" evidence="1">
    <location>
        <begin position="85"/>
        <end position="103"/>
    </location>
</feature>
<sequence length="168" mass="19298">MGSFLSDYQINQIVGKLLKASPAEVDSIIDSFDLHTCDKDAIRESLMMASMNRASRKIAVSTFFIDFIFDAFLLFSLVVLGIIGWPIPLCTGILLACIITQIVRPLNYFTWFFGIFYILAFIMQLVNFGFFYWYTPMFFISVVLFTIISPLLQKHIVNKIMSNVYKPE</sequence>
<keyword evidence="1" id="KW-0812">Transmembrane</keyword>
<reference evidence="2 3" key="1">
    <citation type="submission" date="2016-02" db="EMBL/GenBank/DDBJ databases">
        <authorList>
            <person name="Wen L."/>
            <person name="He K."/>
            <person name="Yang H."/>
        </authorList>
    </citation>
    <scope>NUCLEOTIDE SEQUENCE [LARGE SCALE GENOMIC DNA]</scope>
    <source>
        <strain evidence="2 3">DSM 22607</strain>
    </source>
</reference>
<gene>
    <name evidence="2" type="ORF">HMPREF3293_00297</name>
</gene>